<protein>
    <submittedName>
        <fullName evidence="2">2274_t:CDS:1</fullName>
    </submittedName>
</protein>
<evidence type="ECO:0000313" key="3">
    <source>
        <dbReference type="Proteomes" id="UP000789405"/>
    </source>
</evidence>
<feature type="compositionally biased region" description="Acidic residues" evidence="1">
    <location>
        <begin position="186"/>
        <end position="215"/>
    </location>
</feature>
<gene>
    <name evidence="2" type="ORF">DERYTH_LOCUS12137</name>
</gene>
<accession>A0A9N9EQC9</accession>
<sequence>MARERNREKKIRQGQQLVQKTSSSSDTQNAISTEINPIIEITHDHKTTRLELIPTDQAQNTGDDVNDSSVKYQEMISVTNCNAQVIEPSNTDDISTTKLSHTSNSEDIISEDDKSLSNTSVSVSNTEVSPNNTTLIFSHEVTASSNSFDVDEMGEVKTQVSAPDSSLYFNSDPFDDENSCDRDTDSQSEDEDFSDDNNEDDGGFYGFSDDDDESYYYDLNT</sequence>
<dbReference type="AlphaFoldDB" id="A0A9N9EQC9"/>
<feature type="region of interest" description="Disordered" evidence="1">
    <location>
        <begin position="92"/>
        <end position="129"/>
    </location>
</feature>
<feature type="region of interest" description="Disordered" evidence="1">
    <location>
        <begin position="158"/>
        <end position="221"/>
    </location>
</feature>
<dbReference type="Proteomes" id="UP000789405">
    <property type="component" value="Unassembled WGS sequence"/>
</dbReference>
<keyword evidence="3" id="KW-1185">Reference proteome</keyword>
<dbReference type="EMBL" id="CAJVPY010007821">
    <property type="protein sequence ID" value="CAG8687299.1"/>
    <property type="molecule type" value="Genomic_DNA"/>
</dbReference>
<feature type="non-terminal residue" evidence="2">
    <location>
        <position position="221"/>
    </location>
</feature>
<organism evidence="2 3">
    <name type="scientific">Dentiscutata erythropus</name>
    <dbReference type="NCBI Taxonomy" id="1348616"/>
    <lineage>
        <taxon>Eukaryota</taxon>
        <taxon>Fungi</taxon>
        <taxon>Fungi incertae sedis</taxon>
        <taxon>Mucoromycota</taxon>
        <taxon>Glomeromycotina</taxon>
        <taxon>Glomeromycetes</taxon>
        <taxon>Diversisporales</taxon>
        <taxon>Gigasporaceae</taxon>
        <taxon>Dentiscutata</taxon>
    </lineage>
</organism>
<feature type="compositionally biased region" description="Polar residues" evidence="1">
    <location>
        <begin position="13"/>
        <end position="31"/>
    </location>
</feature>
<feature type="region of interest" description="Disordered" evidence="1">
    <location>
        <begin position="1"/>
        <end position="31"/>
    </location>
</feature>
<comment type="caution">
    <text evidence="2">The sequence shown here is derived from an EMBL/GenBank/DDBJ whole genome shotgun (WGS) entry which is preliminary data.</text>
</comment>
<evidence type="ECO:0000313" key="2">
    <source>
        <dbReference type="EMBL" id="CAG8687299.1"/>
    </source>
</evidence>
<feature type="compositionally biased region" description="Polar residues" evidence="1">
    <location>
        <begin position="158"/>
        <end position="169"/>
    </location>
</feature>
<feature type="compositionally biased region" description="Low complexity" evidence="1">
    <location>
        <begin position="116"/>
        <end position="129"/>
    </location>
</feature>
<feature type="compositionally biased region" description="Polar residues" evidence="1">
    <location>
        <begin position="92"/>
        <end position="107"/>
    </location>
</feature>
<evidence type="ECO:0000256" key="1">
    <source>
        <dbReference type="SAM" id="MobiDB-lite"/>
    </source>
</evidence>
<reference evidence="2" key="1">
    <citation type="submission" date="2021-06" db="EMBL/GenBank/DDBJ databases">
        <authorList>
            <person name="Kallberg Y."/>
            <person name="Tangrot J."/>
            <person name="Rosling A."/>
        </authorList>
    </citation>
    <scope>NUCLEOTIDE SEQUENCE</scope>
    <source>
        <strain evidence="2">MA453B</strain>
    </source>
</reference>
<dbReference type="OrthoDB" id="2447599at2759"/>
<proteinExistence type="predicted"/>
<name>A0A9N9EQC9_9GLOM</name>